<feature type="compositionally biased region" description="Basic and acidic residues" evidence="1">
    <location>
        <begin position="263"/>
        <end position="312"/>
    </location>
</feature>
<sequence>MATIRIPPAKAPTTTSAPLSTPQPPSLPSAAERYAAAAERLDDTNILLHGLYRRHKNQHRVSTYWWPAFGQLRRHVRRLEAEVHAVHAPENVEDDRVKLAIAHARDMRDHFVPKAYLAFSRLVADRRHAQLGLLLMGVLAQVHTALRQIMGDTATKKEGADGEDEIEDDEEGTHKATDGLLIAPIEEEDDNDLGEVIARENTDEEDLDKREKAKKVEEKTPAKPVIPSALPTKKRSWPDVSDDSDTDDNLASLEPRAKFASAKADEEPKTRPEMKKKTEESSVISKAKEASEVREKDKKKEKRDKKDKEKDKAKKAKKRKKNGDEFDDLFSGLL</sequence>
<dbReference type="CDD" id="cd22573">
    <property type="entry name" value="RMP1_RBD"/>
    <property type="match status" value="1"/>
</dbReference>
<evidence type="ECO:0000313" key="3">
    <source>
        <dbReference type="EMBL" id="CAK7237720.1"/>
    </source>
</evidence>
<protein>
    <submittedName>
        <fullName evidence="3">Ribonuclease MRP protein subunit rmp1</fullName>
    </submittedName>
</protein>
<comment type="caution">
    <text evidence="3">The sequence shown here is derived from an EMBL/GenBank/DDBJ whole genome shotgun (WGS) entry which is preliminary data.</text>
</comment>
<feature type="domain" description="RNase MRP protein 1 RNA binding" evidence="2">
    <location>
        <begin position="47"/>
        <end position="141"/>
    </location>
</feature>
<name>A0ABP0D1R6_9PEZI</name>
<accession>A0ABP0D1R6</accession>
<proteinExistence type="predicted"/>
<keyword evidence="4" id="KW-1185">Reference proteome</keyword>
<evidence type="ECO:0000256" key="1">
    <source>
        <dbReference type="SAM" id="MobiDB-lite"/>
    </source>
</evidence>
<organism evidence="3 4">
    <name type="scientific">Sporothrix eucalyptigena</name>
    <dbReference type="NCBI Taxonomy" id="1812306"/>
    <lineage>
        <taxon>Eukaryota</taxon>
        <taxon>Fungi</taxon>
        <taxon>Dikarya</taxon>
        <taxon>Ascomycota</taxon>
        <taxon>Pezizomycotina</taxon>
        <taxon>Sordariomycetes</taxon>
        <taxon>Sordariomycetidae</taxon>
        <taxon>Ophiostomatales</taxon>
        <taxon>Ophiostomataceae</taxon>
        <taxon>Sporothrix</taxon>
    </lineage>
</organism>
<dbReference type="EMBL" id="CAWUHD010000189">
    <property type="protein sequence ID" value="CAK7237720.1"/>
    <property type="molecule type" value="Genomic_DNA"/>
</dbReference>
<dbReference type="Proteomes" id="UP001642482">
    <property type="component" value="Unassembled WGS sequence"/>
</dbReference>
<feature type="region of interest" description="Disordered" evidence="1">
    <location>
        <begin position="1"/>
        <end position="29"/>
    </location>
</feature>
<dbReference type="PANTHER" id="PTHR37792:SF1">
    <property type="entry name" value="RIBONUCLEASE MRP PROTEIN SUBUNIT RMP1"/>
    <property type="match status" value="1"/>
</dbReference>
<reference evidence="3 4" key="1">
    <citation type="submission" date="2024-01" db="EMBL/GenBank/DDBJ databases">
        <authorList>
            <person name="Allen C."/>
            <person name="Tagirdzhanova G."/>
        </authorList>
    </citation>
    <scope>NUCLEOTIDE SEQUENCE [LARGE SCALE GENOMIC DNA]</scope>
</reference>
<dbReference type="Pfam" id="PF20945">
    <property type="entry name" value="RMP1"/>
    <property type="match status" value="1"/>
</dbReference>
<dbReference type="PANTHER" id="PTHR37792">
    <property type="entry name" value="RIBONUCLEASE MRP PROTEIN SUBUNIT RMP1"/>
    <property type="match status" value="1"/>
</dbReference>
<feature type="region of interest" description="Disordered" evidence="1">
    <location>
        <begin position="153"/>
        <end position="334"/>
    </location>
</feature>
<feature type="compositionally biased region" description="Basic and acidic residues" evidence="1">
    <location>
        <begin position="197"/>
        <end position="221"/>
    </location>
</feature>
<gene>
    <name evidence="3" type="primary">RMP1</name>
    <name evidence="3" type="ORF">SEUCBS140593_010089</name>
</gene>
<feature type="compositionally biased region" description="Low complexity" evidence="1">
    <location>
        <begin position="7"/>
        <end position="20"/>
    </location>
</feature>
<evidence type="ECO:0000259" key="2">
    <source>
        <dbReference type="Pfam" id="PF20945"/>
    </source>
</evidence>
<feature type="compositionally biased region" description="Acidic residues" evidence="1">
    <location>
        <begin position="161"/>
        <end position="171"/>
    </location>
</feature>
<evidence type="ECO:0000313" key="4">
    <source>
        <dbReference type="Proteomes" id="UP001642482"/>
    </source>
</evidence>
<dbReference type="InterPro" id="IPR047204">
    <property type="entry name" value="RMP1_RBD"/>
</dbReference>
<dbReference type="InterPro" id="IPR047205">
    <property type="entry name" value="RMP1"/>
</dbReference>